<dbReference type="Pfam" id="PF10047">
    <property type="entry name" value="DUF2281"/>
    <property type="match status" value="1"/>
</dbReference>
<protein>
    <recommendedName>
        <fullName evidence="1">DUF2281 domain-containing protein</fullName>
    </recommendedName>
</protein>
<sequence length="78" mass="9132">MSYETVIDQIKSLPESSLEEVSRYIEFLLYQQEQTDMAPLIESDEVFEEKMERGYADAIEGRGKPMEDVFSDLSKRFI</sequence>
<evidence type="ECO:0000313" key="2">
    <source>
        <dbReference type="EMBL" id="ACX74563.1"/>
    </source>
</evidence>
<proteinExistence type="predicted"/>
<feature type="domain" description="DUF2281" evidence="1">
    <location>
        <begin position="6"/>
        <end position="37"/>
    </location>
</feature>
<reference evidence="2" key="1">
    <citation type="submission" date="2009-10" db="EMBL/GenBank/DDBJ databases">
        <title>Complete sequence of Fibrobacter succinogenes subsp. succinogenes S85.</title>
        <authorList>
            <consortium name="US DOE Joint Genome Institute"/>
            <person name="Lucas S."/>
            <person name="Copeland A."/>
            <person name="Lapidus A."/>
            <person name="Glavina del Rio T."/>
            <person name="Tice H."/>
            <person name="Bruce D."/>
            <person name="Goodwin L."/>
            <person name="Pitluck S."/>
            <person name="Chertkov O."/>
            <person name="Detter J.C."/>
            <person name="Han C."/>
            <person name="Tapia R."/>
            <person name="Larimer F."/>
            <person name="Land M."/>
            <person name="Hauser L."/>
            <person name="Kyrpides N."/>
            <person name="Mikhailova N."/>
            <person name="Weimer P.J."/>
            <person name="Stevenson D.M."/>
            <person name="Boyum J."/>
            <person name="Brumm P.I."/>
            <person name="Mead D."/>
        </authorList>
    </citation>
    <scope>NUCLEOTIDE SEQUENCE [LARGE SCALE GENOMIC DNA]</scope>
    <source>
        <strain evidence="2">S85</strain>
    </source>
</reference>
<dbReference type="InterPro" id="IPR018739">
    <property type="entry name" value="DUF2281"/>
</dbReference>
<organism evidence="2 3">
    <name type="scientific">Fibrobacter succinogenes (strain ATCC 19169 / S85)</name>
    <dbReference type="NCBI Taxonomy" id="59374"/>
    <lineage>
        <taxon>Bacteria</taxon>
        <taxon>Pseudomonadati</taxon>
        <taxon>Fibrobacterota</taxon>
        <taxon>Fibrobacteria</taxon>
        <taxon>Fibrobacterales</taxon>
        <taxon>Fibrobacteraceae</taxon>
        <taxon>Fibrobacter</taxon>
    </lineage>
</organism>
<gene>
    <name evidence="2" type="ordered locus">Fisuc_0958</name>
</gene>
<dbReference type="RefSeq" id="WP_015731875.1">
    <property type="nucleotide sequence ID" value="NC_013410.1"/>
</dbReference>
<accession>A0ABN3YST8</accession>
<dbReference type="EMBL" id="CP001792">
    <property type="protein sequence ID" value="ACX74563.1"/>
    <property type="molecule type" value="Genomic_DNA"/>
</dbReference>
<evidence type="ECO:0000259" key="1">
    <source>
        <dbReference type="Pfam" id="PF10047"/>
    </source>
</evidence>
<keyword evidence="3" id="KW-1185">Reference proteome</keyword>
<name>A0ABN3YST8_FIBSS</name>
<evidence type="ECO:0000313" key="3">
    <source>
        <dbReference type="Proteomes" id="UP000001497"/>
    </source>
</evidence>
<dbReference type="Proteomes" id="UP000001497">
    <property type="component" value="Chromosome"/>
</dbReference>